<dbReference type="SUPFAM" id="SSF50249">
    <property type="entry name" value="Nucleic acid-binding proteins"/>
    <property type="match status" value="1"/>
</dbReference>
<protein>
    <submittedName>
        <fullName evidence="1">Single-stranded DNA-binding protein</fullName>
    </submittedName>
</protein>
<proteinExistence type="predicted"/>
<organism evidence="1 2">
    <name type="scientific">Roseobacter phage CRP-125</name>
    <dbReference type="NCBI Taxonomy" id="3072844"/>
    <lineage>
        <taxon>Viruses</taxon>
        <taxon>Duplodnaviria</taxon>
        <taxon>Heunggongvirae</taxon>
        <taxon>Uroviricota</taxon>
        <taxon>Caudoviricetes</taxon>
        <taxon>Autographivirales</taxon>
        <taxon>Autographivirales incertae sedis</taxon>
        <taxon>Actaeavirus</taxon>
        <taxon>Actaeavirus CRP125</taxon>
    </lineage>
</organism>
<gene>
    <name evidence="1" type="ORF">CRP125_gp10</name>
</gene>
<reference evidence="1 2" key="1">
    <citation type="submission" date="2023-08" db="EMBL/GenBank/DDBJ databases">
        <authorList>
            <person name="Du S."/>
            <person name="Wu Z."/>
            <person name="Wu Y."/>
            <person name="Yang M."/>
            <person name="Shao J."/>
            <person name="Liu H."/>
            <person name="Zhao Y."/>
            <person name="Zhang Z."/>
        </authorList>
    </citation>
    <scope>NUCLEOTIDE SEQUENCE [LARGE SCALE GENOMIC DNA]</scope>
</reference>
<keyword evidence="2" id="KW-1185">Reference proteome</keyword>
<sequence length="201" mass="21839">MTKFVTPKGVAVWPHLNTPDTKFVTEGEYHTKLRIPADEAQPLIEQLEDIRKAYLAEAIRKDPKVKQFKMADLYEEEVDDQGDLTGNYLFKFKQKAVINTRAGTTLNMKVALFDSQKKPTDVSIGGGSVIRVAATAIGYAMPSTKMVGLSLRPSAIQIIELSGGAGAGADVFAVEDGFVGDGVTETKDEVPVFHGEDDADF</sequence>
<keyword evidence="1" id="KW-0238">DNA-binding</keyword>
<evidence type="ECO:0000313" key="1">
    <source>
        <dbReference type="EMBL" id="WMM95313.1"/>
    </source>
</evidence>
<dbReference type="Gene3D" id="2.40.50.140">
    <property type="entry name" value="Nucleic acid-binding proteins"/>
    <property type="match status" value="1"/>
</dbReference>
<dbReference type="Proteomes" id="UP001302562">
    <property type="component" value="Segment"/>
</dbReference>
<accession>A0AAX3ZW99</accession>
<evidence type="ECO:0000313" key="2">
    <source>
        <dbReference type="Proteomes" id="UP001302562"/>
    </source>
</evidence>
<dbReference type="GO" id="GO:0003677">
    <property type="term" value="F:DNA binding"/>
    <property type="evidence" value="ECO:0007669"/>
    <property type="project" value="UniProtKB-KW"/>
</dbReference>
<dbReference type="EMBL" id="OR420743">
    <property type="protein sequence ID" value="WMM95313.1"/>
    <property type="molecule type" value="Genomic_DNA"/>
</dbReference>
<dbReference type="InterPro" id="IPR012340">
    <property type="entry name" value="NA-bd_OB-fold"/>
</dbReference>
<name>A0AAX3ZW99_9CAUD</name>